<feature type="DNA-binding region" description="H-T-H motif" evidence="4">
    <location>
        <begin position="29"/>
        <end position="48"/>
    </location>
</feature>
<name>A0ABP6WHF1_9ACTN</name>
<evidence type="ECO:0000256" key="1">
    <source>
        <dbReference type="ARBA" id="ARBA00023015"/>
    </source>
</evidence>
<keyword evidence="7" id="KW-1185">Reference proteome</keyword>
<gene>
    <name evidence="6" type="ORF">GCM10022197_03390</name>
</gene>
<keyword evidence="3" id="KW-0804">Transcription</keyword>
<protein>
    <submittedName>
        <fullName evidence="6">TetR/AcrR family transcriptional regulator</fullName>
    </submittedName>
</protein>
<dbReference type="InterPro" id="IPR001647">
    <property type="entry name" value="HTH_TetR"/>
</dbReference>
<evidence type="ECO:0000313" key="6">
    <source>
        <dbReference type="EMBL" id="GAA3551767.1"/>
    </source>
</evidence>
<dbReference type="PROSITE" id="PS01081">
    <property type="entry name" value="HTH_TETR_1"/>
    <property type="match status" value="1"/>
</dbReference>
<reference evidence="7" key="1">
    <citation type="journal article" date="2019" name="Int. J. Syst. Evol. Microbiol.">
        <title>The Global Catalogue of Microorganisms (GCM) 10K type strain sequencing project: providing services to taxonomists for standard genome sequencing and annotation.</title>
        <authorList>
            <consortium name="The Broad Institute Genomics Platform"/>
            <consortium name="The Broad Institute Genome Sequencing Center for Infectious Disease"/>
            <person name="Wu L."/>
            <person name="Ma J."/>
        </authorList>
    </citation>
    <scope>NUCLEOTIDE SEQUENCE [LARGE SCALE GENOMIC DNA]</scope>
    <source>
        <strain evidence="7">JCM 16540</strain>
    </source>
</reference>
<dbReference type="PROSITE" id="PS50977">
    <property type="entry name" value="HTH_TETR_2"/>
    <property type="match status" value="1"/>
</dbReference>
<proteinExistence type="predicted"/>
<evidence type="ECO:0000256" key="2">
    <source>
        <dbReference type="ARBA" id="ARBA00023125"/>
    </source>
</evidence>
<dbReference type="PANTHER" id="PTHR30055:SF238">
    <property type="entry name" value="MYCOFACTOCIN BIOSYNTHESIS TRANSCRIPTIONAL REGULATOR MFTR-RELATED"/>
    <property type="match status" value="1"/>
</dbReference>
<accession>A0ABP6WHF1</accession>
<dbReference type="Proteomes" id="UP001500767">
    <property type="component" value="Unassembled WGS sequence"/>
</dbReference>
<dbReference type="RefSeq" id="WP_204912527.1">
    <property type="nucleotide sequence ID" value="NZ_BAAAYR010000001.1"/>
</dbReference>
<keyword evidence="2 4" id="KW-0238">DNA-binding</keyword>
<dbReference type="InterPro" id="IPR023772">
    <property type="entry name" value="DNA-bd_HTH_TetR-type_CS"/>
</dbReference>
<dbReference type="InterPro" id="IPR050109">
    <property type="entry name" value="HTH-type_TetR-like_transc_reg"/>
</dbReference>
<evidence type="ECO:0000313" key="7">
    <source>
        <dbReference type="Proteomes" id="UP001500767"/>
    </source>
</evidence>
<keyword evidence="1" id="KW-0805">Transcription regulation</keyword>
<dbReference type="Pfam" id="PF00440">
    <property type="entry name" value="TetR_N"/>
    <property type="match status" value="1"/>
</dbReference>
<comment type="caution">
    <text evidence="6">The sequence shown here is derived from an EMBL/GenBank/DDBJ whole genome shotgun (WGS) entry which is preliminary data.</text>
</comment>
<dbReference type="PRINTS" id="PR00455">
    <property type="entry name" value="HTHTETR"/>
</dbReference>
<dbReference type="Gene3D" id="1.10.357.10">
    <property type="entry name" value="Tetracycline Repressor, domain 2"/>
    <property type="match status" value="1"/>
</dbReference>
<sequence>MARWEPDARGRLLHAAVDLFAERGYEATTAAQIAERAGLTKTTLFRHFADKREILFQGQEALVALAVDGVAGAPAGSTPFEVLHAGVFALCTMHPAERRADQRGIDALLASSPELQERAVFKRSTITEALRRSLAERLGDDRQAAVLADLGVRAYYGGFAVWIASPVDGPLADVVADELTAYEAAVGSLGATTLASSSAG</sequence>
<organism evidence="6 7">
    <name type="scientific">Microlunatus spumicola</name>
    <dbReference type="NCBI Taxonomy" id="81499"/>
    <lineage>
        <taxon>Bacteria</taxon>
        <taxon>Bacillati</taxon>
        <taxon>Actinomycetota</taxon>
        <taxon>Actinomycetes</taxon>
        <taxon>Propionibacteriales</taxon>
        <taxon>Propionibacteriaceae</taxon>
        <taxon>Microlunatus</taxon>
    </lineage>
</organism>
<dbReference type="SUPFAM" id="SSF46689">
    <property type="entry name" value="Homeodomain-like"/>
    <property type="match status" value="1"/>
</dbReference>
<evidence type="ECO:0000259" key="5">
    <source>
        <dbReference type="PROSITE" id="PS50977"/>
    </source>
</evidence>
<dbReference type="PANTHER" id="PTHR30055">
    <property type="entry name" value="HTH-TYPE TRANSCRIPTIONAL REGULATOR RUTR"/>
    <property type="match status" value="1"/>
</dbReference>
<evidence type="ECO:0000256" key="3">
    <source>
        <dbReference type="ARBA" id="ARBA00023163"/>
    </source>
</evidence>
<feature type="domain" description="HTH tetR-type" evidence="5">
    <location>
        <begin position="6"/>
        <end position="66"/>
    </location>
</feature>
<dbReference type="EMBL" id="BAAAYR010000001">
    <property type="protein sequence ID" value="GAA3551767.1"/>
    <property type="molecule type" value="Genomic_DNA"/>
</dbReference>
<evidence type="ECO:0000256" key="4">
    <source>
        <dbReference type="PROSITE-ProRule" id="PRU00335"/>
    </source>
</evidence>
<dbReference type="InterPro" id="IPR009057">
    <property type="entry name" value="Homeodomain-like_sf"/>
</dbReference>